<proteinExistence type="predicted"/>
<keyword evidence="2" id="KW-1185">Reference proteome</keyword>
<evidence type="ECO:0000313" key="1">
    <source>
        <dbReference type="EMBL" id="MBS2548354.1"/>
    </source>
</evidence>
<organism evidence="1 2">
    <name type="scientific">Catenulispora pinistramenti</name>
    <dbReference type="NCBI Taxonomy" id="2705254"/>
    <lineage>
        <taxon>Bacteria</taxon>
        <taxon>Bacillati</taxon>
        <taxon>Actinomycetota</taxon>
        <taxon>Actinomycetes</taxon>
        <taxon>Catenulisporales</taxon>
        <taxon>Catenulisporaceae</taxon>
        <taxon>Catenulispora</taxon>
    </lineage>
</organism>
<dbReference type="EMBL" id="JAAFYZ010000047">
    <property type="protein sequence ID" value="MBS2548354.1"/>
    <property type="molecule type" value="Genomic_DNA"/>
</dbReference>
<gene>
    <name evidence="1" type="ORF">KGQ19_15925</name>
</gene>
<comment type="caution">
    <text evidence="1">The sequence shown here is derived from an EMBL/GenBank/DDBJ whole genome shotgun (WGS) entry which is preliminary data.</text>
</comment>
<accession>A0ABS5KQN3</accession>
<reference evidence="1 2" key="1">
    <citation type="submission" date="2020-02" db="EMBL/GenBank/DDBJ databases">
        <title>Acidophilic actinobacteria isolated from forest soil.</title>
        <authorList>
            <person name="Golinska P."/>
        </authorList>
    </citation>
    <scope>NUCLEOTIDE SEQUENCE [LARGE SCALE GENOMIC DNA]</scope>
    <source>
        <strain evidence="1 2">NL8</strain>
    </source>
</reference>
<dbReference type="Proteomes" id="UP000730482">
    <property type="component" value="Unassembled WGS sequence"/>
</dbReference>
<sequence>MREERIAGTLTYTGTAEEIVALLRGHADLRDGSADFFSAADMRRGADEIEKSLCLEYKLSAVYRVEDADSAQAEGDGELVDTRGNP</sequence>
<evidence type="ECO:0000313" key="2">
    <source>
        <dbReference type="Proteomes" id="UP000730482"/>
    </source>
</evidence>
<name>A0ABS5KQN3_9ACTN</name>
<dbReference type="RefSeq" id="WP_212009941.1">
    <property type="nucleotide sequence ID" value="NZ_JAAFYZ010000047.1"/>
</dbReference>
<protein>
    <submittedName>
        <fullName evidence="1">Uncharacterized protein</fullName>
    </submittedName>
</protein>